<protein>
    <submittedName>
        <fullName evidence="1">Uncharacterized protein</fullName>
    </submittedName>
</protein>
<name>A0ACB7SRY1_HYAAI</name>
<evidence type="ECO:0000313" key="1">
    <source>
        <dbReference type="EMBL" id="KAH6937478.1"/>
    </source>
</evidence>
<organism evidence="1 2">
    <name type="scientific">Hyalomma asiaticum</name>
    <name type="common">Tick</name>
    <dbReference type="NCBI Taxonomy" id="266040"/>
    <lineage>
        <taxon>Eukaryota</taxon>
        <taxon>Metazoa</taxon>
        <taxon>Ecdysozoa</taxon>
        <taxon>Arthropoda</taxon>
        <taxon>Chelicerata</taxon>
        <taxon>Arachnida</taxon>
        <taxon>Acari</taxon>
        <taxon>Parasitiformes</taxon>
        <taxon>Ixodida</taxon>
        <taxon>Ixodoidea</taxon>
        <taxon>Ixodidae</taxon>
        <taxon>Hyalomminae</taxon>
        <taxon>Hyalomma</taxon>
    </lineage>
</organism>
<accession>A0ACB7SRY1</accession>
<proteinExistence type="predicted"/>
<reference evidence="1" key="1">
    <citation type="submission" date="2020-05" db="EMBL/GenBank/DDBJ databases">
        <title>Large-scale comparative analyses of tick genomes elucidate their genetic diversity and vector capacities.</title>
        <authorList>
            <person name="Jia N."/>
            <person name="Wang J."/>
            <person name="Shi W."/>
            <person name="Du L."/>
            <person name="Sun Y."/>
            <person name="Zhan W."/>
            <person name="Jiang J."/>
            <person name="Wang Q."/>
            <person name="Zhang B."/>
            <person name="Ji P."/>
            <person name="Sakyi L.B."/>
            <person name="Cui X."/>
            <person name="Yuan T."/>
            <person name="Jiang B."/>
            <person name="Yang W."/>
            <person name="Lam T.T.-Y."/>
            <person name="Chang Q."/>
            <person name="Ding S."/>
            <person name="Wang X."/>
            <person name="Zhu J."/>
            <person name="Ruan X."/>
            <person name="Zhao L."/>
            <person name="Wei J."/>
            <person name="Que T."/>
            <person name="Du C."/>
            <person name="Cheng J."/>
            <person name="Dai P."/>
            <person name="Han X."/>
            <person name="Huang E."/>
            <person name="Gao Y."/>
            <person name="Liu J."/>
            <person name="Shao H."/>
            <person name="Ye R."/>
            <person name="Li L."/>
            <person name="Wei W."/>
            <person name="Wang X."/>
            <person name="Wang C."/>
            <person name="Yang T."/>
            <person name="Huo Q."/>
            <person name="Li W."/>
            <person name="Guo W."/>
            <person name="Chen H."/>
            <person name="Zhou L."/>
            <person name="Ni X."/>
            <person name="Tian J."/>
            <person name="Zhou Y."/>
            <person name="Sheng Y."/>
            <person name="Liu T."/>
            <person name="Pan Y."/>
            <person name="Xia L."/>
            <person name="Li J."/>
            <person name="Zhao F."/>
            <person name="Cao W."/>
        </authorList>
    </citation>
    <scope>NUCLEOTIDE SEQUENCE</scope>
    <source>
        <strain evidence="1">Hyas-2018</strain>
    </source>
</reference>
<comment type="caution">
    <text evidence="1">The sequence shown here is derived from an EMBL/GenBank/DDBJ whole genome shotgun (WGS) entry which is preliminary data.</text>
</comment>
<keyword evidence="2" id="KW-1185">Reference proteome</keyword>
<dbReference type="Proteomes" id="UP000821845">
    <property type="component" value="Chromosome 2"/>
</dbReference>
<gene>
    <name evidence="1" type="ORF">HPB50_000740</name>
</gene>
<dbReference type="EMBL" id="CM023482">
    <property type="protein sequence ID" value="KAH6937478.1"/>
    <property type="molecule type" value="Genomic_DNA"/>
</dbReference>
<sequence>MPLFGWRRRRSRFVLKISIAFMIAFTLFVIWKDAWYHHNKTASASGTARRAGAKRSRRSTQKSANNAWKWMPSTEGTAVSFYDALSTPDAVIDGPEDPSGEDEEEREFMARIRQDWGQGGRGVYLSGPEKVKADKEFSKAGFNAYVSDRIPLNRTLFDSRPRRCLVKTYPKDLPSVSVVITFYNEILSALLRTVISIVNRSPRHILREIVLVDDYSDLPEVKSPLYRFLRRRFRPGFIRLLRLSQREGLIRARLAGAKAALGDVVVFLDSHCEVHDGWLEPLVTVVGDDPTTIASPVITIINEQSFMHQGGGEFFTQLGSFQWDGDFTWIVPPRGWRDPADPTRPLRSPTIAGGLFAVDRRYFFQMGGYDSGMNGWGGENLELSFRIWMCGGRLVVVAHVFRSQRPYTIPNERDSHARNTKRAAEVWMDDYRFIFYERKPIFKELDAGDLTERKKLREDLNCHNFRWYLEHIYPGEVPPLPEITEVPEADDSVEEAIEHET</sequence>
<evidence type="ECO:0000313" key="2">
    <source>
        <dbReference type="Proteomes" id="UP000821845"/>
    </source>
</evidence>